<evidence type="ECO:0000256" key="4">
    <source>
        <dbReference type="ARBA" id="ARBA00083301"/>
    </source>
</evidence>
<keyword evidence="2" id="KW-0560">Oxidoreductase</keyword>
<dbReference type="InterPro" id="IPR020843">
    <property type="entry name" value="ER"/>
</dbReference>
<dbReference type="Proteomes" id="UP000288168">
    <property type="component" value="Unassembled WGS sequence"/>
</dbReference>
<dbReference type="InterPro" id="IPR045010">
    <property type="entry name" value="MDR_fam"/>
</dbReference>
<dbReference type="PANTHER" id="PTHR43205:SF19">
    <property type="entry name" value="ENOYL REDUCTASE (ER) DOMAIN-CONTAINING PROTEIN"/>
    <property type="match status" value="1"/>
</dbReference>
<accession>A0A428PAX8</accession>
<dbReference type="Gene3D" id="3.90.180.10">
    <property type="entry name" value="Medium-chain alcohol dehydrogenases, catalytic domain"/>
    <property type="match status" value="1"/>
</dbReference>
<name>A0A428PAX8_9HYPO</name>
<evidence type="ECO:0000313" key="7">
    <source>
        <dbReference type="Proteomes" id="UP000288168"/>
    </source>
</evidence>
<dbReference type="SUPFAM" id="SSF51735">
    <property type="entry name" value="NAD(P)-binding Rossmann-fold domains"/>
    <property type="match status" value="1"/>
</dbReference>
<evidence type="ECO:0000256" key="1">
    <source>
        <dbReference type="ARBA" id="ARBA00004685"/>
    </source>
</evidence>
<evidence type="ECO:0000256" key="3">
    <source>
        <dbReference type="ARBA" id="ARBA00069006"/>
    </source>
</evidence>
<dbReference type="CDD" id="cd05288">
    <property type="entry name" value="PGDH"/>
    <property type="match status" value="1"/>
</dbReference>
<dbReference type="Pfam" id="PF16884">
    <property type="entry name" value="ADH_N_2"/>
    <property type="match status" value="1"/>
</dbReference>
<dbReference type="InterPro" id="IPR041694">
    <property type="entry name" value="ADH_N_2"/>
</dbReference>
<dbReference type="SMART" id="SM00829">
    <property type="entry name" value="PKS_ER"/>
    <property type="match status" value="1"/>
</dbReference>
<dbReference type="SUPFAM" id="SSF50129">
    <property type="entry name" value="GroES-like"/>
    <property type="match status" value="1"/>
</dbReference>
<reference evidence="6 7" key="1">
    <citation type="submission" date="2017-06" db="EMBL/GenBank/DDBJ databases">
        <title>Comparative genomic analysis of Ambrosia Fusariam Clade fungi.</title>
        <authorList>
            <person name="Stajich J.E."/>
            <person name="Carrillo J."/>
            <person name="Kijimoto T."/>
            <person name="Eskalen A."/>
            <person name="O'Donnell K."/>
            <person name="Kasson M."/>
        </authorList>
    </citation>
    <scope>NUCLEOTIDE SEQUENCE [LARGE SCALE GENOMIC DNA]</scope>
    <source>
        <strain evidence="6 7">NRRL62584</strain>
    </source>
</reference>
<proteinExistence type="predicted"/>
<dbReference type="GO" id="GO:0016628">
    <property type="term" value="F:oxidoreductase activity, acting on the CH-CH group of donors, NAD or NADP as acceptor"/>
    <property type="evidence" value="ECO:0007669"/>
    <property type="project" value="InterPro"/>
</dbReference>
<dbReference type="InterPro" id="IPR036291">
    <property type="entry name" value="NAD(P)-bd_dom_sf"/>
</dbReference>
<keyword evidence="7" id="KW-1185">Reference proteome</keyword>
<organism evidence="6 7">
    <name type="scientific">Fusarium duplospermum</name>
    <dbReference type="NCBI Taxonomy" id="1325734"/>
    <lineage>
        <taxon>Eukaryota</taxon>
        <taxon>Fungi</taxon>
        <taxon>Dikarya</taxon>
        <taxon>Ascomycota</taxon>
        <taxon>Pezizomycotina</taxon>
        <taxon>Sordariomycetes</taxon>
        <taxon>Hypocreomycetidae</taxon>
        <taxon>Hypocreales</taxon>
        <taxon>Nectriaceae</taxon>
        <taxon>Fusarium</taxon>
        <taxon>Fusarium solani species complex</taxon>
    </lineage>
</organism>
<gene>
    <name evidence="6" type="ORF">CEP54_012031</name>
</gene>
<comment type="caution">
    <text evidence="6">The sequence shown here is derived from an EMBL/GenBank/DDBJ whole genome shotgun (WGS) entry which is preliminary data.</text>
</comment>
<comment type="pathway">
    <text evidence="1">Mycotoxin biosynthesis.</text>
</comment>
<feature type="domain" description="Enoyl reductase (ER)" evidence="5">
    <location>
        <begin position="162"/>
        <end position="487"/>
    </location>
</feature>
<dbReference type="PANTHER" id="PTHR43205">
    <property type="entry name" value="PROSTAGLANDIN REDUCTASE"/>
    <property type="match status" value="1"/>
</dbReference>
<evidence type="ECO:0000313" key="6">
    <source>
        <dbReference type="EMBL" id="RSL50184.1"/>
    </source>
</evidence>
<dbReference type="InterPro" id="IPR011032">
    <property type="entry name" value="GroES-like_sf"/>
</dbReference>
<evidence type="ECO:0000256" key="2">
    <source>
        <dbReference type="ARBA" id="ARBA00023002"/>
    </source>
</evidence>
<dbReference type="Gene3D" id="3.40.50.720">
    <property type="entry name" value="NAD(P)-binding Rossmann-like Domain"/>
    <property type="match status" value="1"/>
</dbReference>
<dbReference type="OrthoDB" id="809632at2759"/>
<dbReference type="EMBL" id="NKCI01000167">
    <property type="protein sequence ID" value="RSL50184.1"/>
    <property type="molecule type" value="Genomic_DNA"/>
</dbReference>
<dbReference type="FunFam" id="3.40.50.720:FF:000121">
    <property type="entry name" value="Prostaglandin reductase 2"/>
    <property type="match status" value="1"/>
</dbReference>
<evidence type="ECO:0000259" key="5">
    <source>
        <dbReference type="SMART" id="SM00829"/>
    </source>
</evidence>
<dbReference type="InterPro" id="IPR013149">
    <property type="entry name" value="ADH-like_C"/>
</dbReference>
<dbReference type="AlphaFoldDB" id="A0A428PAX8"/>
<protein>
    <recommendedName>
        <fullName evidence="3">Dehydrogenase FUB6</fullName>
    </recommendedName>
    <alternativeName>
        <fullName evidence="4">Fusaric acid biosynthesis protein 6</fullName>
    </alternativeName>
</protein>
<sequence length="491" mass="53108">MFPYDPSRAIPVTLLAVITDRSGSSLQFMSRQDPSCMNQVHQGFPASPTLPILEFADLRAASQTRKTKHISPGNQAAKACTGQRRGYRNSLAQTRDEIPPSTCLAAASSYKKLKGNESDECSISTNPPQHQKKIIIMASSKTYTTKQWVLSSKPTGAPVLEGDDATFKLQTVTLPPLQDGQILCKVQYFSNDTGLRNFIQSTVAPERFYVPTVPVGSPMRSGIIAEVVESASPKFKAGDLVMDFHLGTWSEYVILDAANSQALSPLPGNLPLTHYLGAFGASGIAAYTGLYMAGEAKPEHTIVISAAAGATGSMAIQIAVKILGAKRVIGIAGSDEKCAWVKEELGAHECINYKSPTFLEDLKAATPDEVDVYFDNVGGHVLDAMLTRIKRHGTIAVCGAVSSYNSDEPMALKNWFELISMRITIRGFIMLDYMDKVPAILGELIGAAAEGRIKLHNSETVVEAPIEQQPEVWMRLFSGGNQGKLLTKLII</sequence>
<dbReference type="Pfam" id="PF00107">
    <property type="entry name" value="ADH_zinc_N"/>
    <property type="match status" value="1"/>
</dbReference>